<sequence length="1229" mass="130150">MLRRLSVRGKILAALAVPVFVLFIAATIISAQSLSSARVAAQTHELVDALTVQDAAGKAFAVERALSIYDSGGPAVRVAIGRTVDGAEDAEPEQAIEAFYGLVDGARASTDDVLDRRDTIFNDLNLSALDDEVQTVVDRTIADREQLEDLRERIDADSATEYTRTSEYSELIDRAVGVQRTVALTSEDRALAQYLQAYADVDDWMAEITVEEPIVQSLLIKSASGETNLAREENRAAQVVNGGDAILETAEAAVDDLPGGEELPATRGSYANVRQSVGDRSLSSLSDRDKSRWLSLSRSQLDQSTVLRDDLRSTSGDLATDTQTSANTAAGITIAATLVAFFLSVLIATLIARYITRPLKRLTQAAGDIRDQLPTMVEQVSVPGQGPSIDIAPIAVESGDEVGQLATAFNEVNSTTIQVAREQAALRGSIAEMFVNVARRDQVLLNRQLAFLDDLERSEEDPNALSNLFRLDHLATRMRRNAESLLVLAGIDSGRRVRQPMPTSDVIRTASSEIELYDRIRLNLDVDPVMLGHNALNTAHLLAELLENATNFSEPHTPVEVSIERDAGAVRILIRDHGLGMTEEETTEASRRVRSSSASDAVGAQRLGLYVVGRLADRLGATVQFLPVQDGNGTLVIVGLPLPLFVAEQNLPLPEPTDPLSASTQIAAGSFVGAADTGQQPVAPATGSLPVRGGGPSTGALPVGEAPVAVPVDLEALTDGTTGTGMPRRRAAMPQNDSRPTTGSIVLPPMAEPTLPDELPTSADDNWMPPSEVQSAAAALPSRTRSEEPSVALDTNAADPAALLPGDGSVEEISVDADSRSAMFSSFRSMGALEDRVASGDDQAPASPAPAPAADRTWTPEAAPEPAPEPAQPGPFGDTRQWTPEPAPVEPEPESAPAEPAPAPIEYRHEEPEPQPAPAESRSEPKDEAFQTLPAFEDLMADLPTRRSLRESQRKKSRFGGKKNRDDERPSSGPSAAALASMPLATPRLTEQSTSSDPFGTRSSATAQQAQEPSQVAAPQSAPAPAPAPDPVPSQPAPAPQADAVWTPPEVSDDAAPLSAPSRTSSGVAPTQPAAESQQPSRVAGMPQRPSARATTESSGAGKPVAAQSHDSVEARSEWLASAVLYEEMTSLLRSGGEDDPFQRDAEEQYQPASMSFGDGLAPRRRSSAPPANDGPTATIDRDPEEMRTRLSAFQSGISRGRQAVTDEAPSTGAPVTLNDEPHSSAPAR</sequence>
<dbReference type="AlphaFoldDB" id="A0A1H1P655"/>
<evidence type="ECO:0000259" key="13">
    <source>
        <dbReference type="PROSITE" id="PS50885"/>
    </source>
</evidence>
<accession>A0A1H1P655</accession>
<evidence type="ECO:0000313" key="14">
    <source>
        <dbReference type="EMBL" id="SDS06109.1"/>
    </source>
</evidence>
<comment type="subcellular location">
    <subcellularLocation>
        <location evidence="2">Membrane</location>
    </subcellularLocation>
</comment>
<dbReference type="Pfam" id="PF00672">
    <property type="entry name" value="HAMP"/>
    <property type="match status" value="1"/>
</dbReference>
<keyword evidence="11" id="KW-0472">Membrane</keyword>
<organism evidence="14 15">
    <name type="scientific">Paraoerskovia marina</name>
    <dbReference type="NCBI Taxonomy" id="545619"/>
    <lineage>
        <taxon>Bacteria</taxon>
        <taxon>Bacillati</taxon>
        <taxon>Actinomycetota</taxon>
        <taxon>Actinomycetes</taxon>
        <taxon>Micrococcales</taxon>
        <taxon>Cellulomonadaceae</taxon>
        <taxon>Paraoerskovia</taxon>
    </lineage>
</organism>
<evidence type="ECO:0000256" key="5">
    <source>
        <dbReference type="ARBA" id="ARBA00022679"/>
    </source>
</evidence>
<feature type="compositionally biased region" description="Basic and acidic residues" evidence="10">
    <location>
        <begin position="1180"/>
        <end position="1189"/>
    </location>
</feature>
<dbReference type="Proteomes" id="UP000185663">
    <property type="component" value="Chromosome I"/>
</dbReference>
<keyword evidence="4" id="KW-0597">Phosphoprotein</keyword>
<dbReference type="GO" id="GO:0000160">
    <property type="term" value="P:phosphorelay signal transduction system"/>
    <property type="evidence" value="ECO:0007669"/>
    <property type="project" value="UniProtKB-KW"/>
</dbReference>
<keyword evidence="6 11" id="KW-0812">Transmembrane</keyword>
<feature type="compositionally biased region" description="Low complexity" evidence="10">
    <location>
        <begin position="1007"/>
        <end position="1021"/>
    </location>
</feature>
<dbReference type="Pfam" id="PF02518">
    <property type="entry name" value="HATPase_c"/>
    <property type="match status" value="1"/>
</dbReference>
<dbReference type="Gene3D" id="3.30.565.10">
    <property type="entry name" value="Histidine kinase-like ATPase, C-terminal domain"/>
    <property type="match status" value="1"/>
</dbReference>
<evidence type="ECO:0000256" key="7">
    <source>
        <dbReference type="ARBA" id="ARBA00022777"/>
    </source>
</evidence>
<evidence type="ECO:0000256" key="8">
    <source>
        <dbReference type="ARBA" id="ARBA00022989"/>
    </source>
</evidence>
<dbReference type="PANTHER" id="PTHR45436:SF5">
    <property type="entry name" value="SENSOR HISTIDINE KINASE TRCS"/>
    <property type="match status" value="1"/>
</dbReference>
<dbReference type="GO" id="GO:0004673">
    <property type="term" value="F:protein histidine kinase activity"/>
    <property type="evidence" value="ECO:0007669"/>
    <property type="project" value="UniProtKB-EC"/>
</dbReference>
<evidence type="ECO:0000256" key="3">
    <source>
        <dbReference type="ARBA" id="ARBA00012438"/>
    </source>
</evidence>
<dbReference type="CDD" id="cd06225">
    <property type="entry name" value="HAMP"/>
    <property type="match status" value="1"/>
</dbReference>
<feature type="domain" description="HAMP" evidence="13">
    <location>
        <begin position="353"/>
        <end position="421"/>
    </location>
</feature>
<comment type="catalytic activity">
    <reaction evidence="1">
        <text>ATP + protein L-histidine = ADP + protein N-phospho-L-histidine.</text>
        <dbReference type="EC" id="2.7.13.3"/>
    </reaction>
</comment>
<dbReference type="OrthoDB" id="4652229at2"/>
<dbReference type="EMBL" id="LT629776">
    <property type="protein sequence ID" value="SDS06109.1"/>
    <property type="molecule type" value="Genomic_DNA"/>
</dbReference>
<dbReference type="EC" id="2.7.13.3" evidence="3"/>
<keyword evidence="15" id="KW-1185">Reference proteome</keyword>
<feature type="region of interest" description="Disordered" evidence="10">
    <location>
        <begin position="1132"/>
        <end position="1229"/>
    </location>
</feature>
<proteinExistence type="predicted"/>
<keyword evidence="9" id="KW-0902">Two-component regulatory system</keyword>
<evidence type="ECO:0000256" key="9">
    <source>
        <dbReference type="ARBA" id="ARBA00023012"/>
    </source>
</evidence>
<keyword evidence="8 11" id="KW-1133">Transmembrane helix</keyword>
<dbReference type="PROSITE" id="PS50885">
    <property type="entry name" value="HAMP"/>
    <property type="match status" value="1"/>
</dbReference>
<keyword evidence="5" id="KW-0808">Transferase</keyword>
<dbReference type="InterPro" id="IPR005467">
    <property type="entry name" value="His_kinase_dom"/>
</dbReference>
<feature type="compositionally biased region" description="Pro residues" evidence="10">
    <location>
        <begin position="863"/>
        <end position="873"/>
    </location>
</feature>
<feature type="domain" description="Histidine kinase" evidence="12">
    <location>
        <begin position="475"/>
        <end position="644"/>
    </location>
</feature>
<evidence type="ECO:0000256" key="4">
    <source>
        <dbReference type="ARBA" id="ARBA00022553"/>
    </source>
</evidence>
<evidence type="ECO:0000313" key="15">
    <source>
        <dbReference type="Proteomes" id="UP000185663"/>
    </source>
</evidence>
<feature type="compositionally biased region" description="Pro residues" evidence="10">
    <location>
        <begin position="1022"/>
        <end position="1039"/>
    </location>
</feature>
<keyword evidence="7 14" id="KW-0418">Kinase</keyword>
<gene>
    <name evidence="14" type="ORF">SAMN04489860_0703</name>
</gene>
<dbReference type="InterPro" id="IPR036890">
    <property type="entry name" value="HATPase_C_sf"/>
</dbReference>
<protein>
    <recommendedName>
        <fullName evidence="3">histidine kinase</fullName>
        <ecNumber evidence="3">2.7.13.3</ecNumber>
    </recommendedName>
</protein>
<feature type="region of interest" description="Disordered" evidence="10">
    <location>
        <begin position="717"/>
        <end position="807"/>
    </location>
</feature>
<dbReference type="SUPFAM" id="SSF55874">
    <property type="entry name" value="ATPase domain of HSP90 chaperone/DNA topoisomerase II/histidine kinase"/>
    <property type="match status" value="1"/>
</dbReference>
<dbReference type="InterPro" id="IPR003594">
    <property type="entry name" value="HATPase_dom"/>
</dbReference>
<evidence type="ECO:0000256" key="11">
    <source>
        <dbReference type="SAM" id="Phobius"/>
    </source>
</evidence>
<feature type="region of interest" description="Disordered" evidence="10">
    <location>
        <begin position="834"/>
        <end position="1115"/>
    </location>
</feature>
<dbReference type="eggNOG" id="COG0642">
    <property type="taxonomic scope" value="Bacteria"/>
</dbReference>
<evidence type="ECO:0000259" key="12">
    <source>
        <dbReference type="PROSITE" id="PS50109"/>
    </source>
</evidence>
<dbReference type="InterPro" id="IPR050428">
    <property type="entry name" value="TCS_sensor_his_kinase"/>
</dbReference>
<dbReference type="SMART" id="SM00387">
    <property type="entry name" value="HATPase_c"/>
    <property type="match status" value="1"/>
</dbReference>
<name>A0A1H1P655_9CELL</name>
<dbReference type="PANTHER" id="PTHR45436">
    <property type="entry name" value="SENSOR HISTIDINE KINASE YKOH"/>
    <property type="match status" value="1"/>
</dbReference>
<dbReference type="STRING" id="545619.SAMN04489860_0703"/>
<evidence type="ECO:0000256" key="2">
    <source>
        <dbReference type="ARBA" id="ARBA00004370"/>
    </source>
</evidence>
<dbReference type="InterPro" id="IPR003660">
    <property type="entry name" value="HAMP_dom"/>
</dbReference>
<dbReference type="PROSITE" id="PS50109">
    <property type="entry name" value="HIS_KIN"/>
    <property type="match status" value="1"/>
</dbReference>
<evidence type="ECO:0000256" key="10">
    <source>
        <dbReference type="SAM" id="MobiDB-lite"/>
    </source>
</evidence>
<evidence type="ECO:0000256" key="6">
    <source>
        <dbReference type="ARBA" id="ARBA00022692"/>
    </source>
</evidence>
<dbReference type="GO" id="GO:0005886">
    <property type="term" value="C:plasma membrane"/>
    <property type="evidence" value="ECO:0007669"/>
    <property type="project" value="TreeGrafter"/>
</dbReference>
<feature type="compositionally biased region" description="Basic and acidic residues" evidence="10">
    <location>
        <begin position="944"/>
        <end position="954"/>
    </location>
</feature>
<dbReference type="Pfam" id="PF08376">
    <property type="entry name" value="NIT"/>
    <property type="match status" value="1"/>
</dbReference>
<evidence type="ECO:0000256" key="1">
    <source>
        <dbReference type="ARBA" id="ARBA00000085"/>
    </source>
</evidence>
<reference evidence="14 15" key="1">
    <citation type="submission" date="2016-10" db="EMBL/GenBank/DDBJ databases">
        <authorList>
            <person name="de Groot N.N."/>
        </authorList>
    </citation>
    <scope>NUCLEOTIDE SEQUENCE [LARGE SCALE GENOMIC DNA]</scope>
    <source>
        <strain evidence="14 15">DSM 22126</strain>
    </source>
</reference>
<feature type="compositionally biased region" description="Low complexity" evidence="10">
    <location>
        <begin position="971"/>
        <end position="987"/>
    </location>
</feature>
<feature type="compositionally biased region" description="Polar residues" evidence="10">
    <location>
        <begin position="735"/>
        <end position="744"/>
    </location>
</feature>
<feature type="compositionally biased region" description="Polar residues" evidence="10">
    <location>
        <begin position="989"/>
        <end position="1006"/>
    </location>
</feature>
<feature type="transmembrane region" description="Helical" evidence="11">
    <location>
        <begin position="329"/>
        <end position="352"/>
    </location>
</feature>
<dbReference type="InterPro" id="IPR013587">
    <property type="entry name" value="Nitrate/nitrite_sensing"/>
</dbReference>
<dbReference type="Gene3D" id="6.10.340.10">
    <property type="match status" value="1"/>
</dbReference>
<feature type="compositionally biased region" description="Polar residues" evidence="10">
    <location>
        <begin position="1061"/>
        <end position="1081"/>
    </location>
</feature>